<feature type="region of interest" description="Disordered" evidence="3">
    <location>
        <begin position="412"/>
        <end position="474"/>
    </location>
</feature>
<organism evidence="5 6">
    <name type="scientific">Meira miltonrushii</name>
    <dbReference type="NCBI Taxonomy" id="1280837"/>
    <lineage>
        <taxon>Eukaryota</taxon>
        <taxon>Fungi</taxon>
        <taxon>Dikarya</taxon>
        <taxon>Basidiomycota</taxon>
        <taxon>Ustilaginomycotina</taxon>
        <taxon>Exobasidiomycetes</taxon>
        <taxon>Exobasidiales</taxon>
        <taxon>Brachybasidiaceae</taxon>
        <taxon>Meira</taxon>
    </lineage>
</organism>
<dbReference type="GO" id="GO:0000298">
    <property type="term" value="F:endopolyphosphatase activity"/>
    <property type="evidence" value="ECO:0007669"/>
    <property type="project" value="TreeGrafter"/>
</dbReference>
<dbReference type="PANTHER" id="PTHR10340:SF55">
    <property type="entry name" value="ENDOPOLYPHOSPHATASE"/>
    <property type="match status" value="1"/>
</dbReference>
<dbReference type="RefSeq" id="XP_025353295.1">
    <property type="nucleotide sequence ID" value="XM_025500170.1"/>
</dbReference>
<dbReference type="GO" id="GO:0008081">
    <property type="term" value="F:phosphoric diester hydrolase activity"/>
    <property type="evidence" value="ECO:0007669"/>
    <property type="project" value="TreeGrafter"/>
</dbReference>
<dbReference type="AlphaFoldDB" id="A0A316V9Y9"/>
<protein>
    <recommendedName>
        <fullName evidence="4">Calcineurin-like phosphoesterase domain-containing protein</fullName>
    </recommendedName>
</protein>
<dbReference type="PANTHER" id="PTHR10340">
    <property type="entry name" value="SPHINGOMYELIN PHOSPHODIESTERASE"/>
    <property type="match status" value="1"/>
</dbReference>
<feature type="region of interest" description="Disordered" evidence="3">
    <location>
        <begin position="52"/>
        <end position="78"/>
    </location>
</feature>
<dbReference type="Proteomes" id="UP000245771">
    <property type="component" value="Unassembled WGS sequence"/>
</dbReference>
<dbReference type="GO" id="GO:0004309">
    <property type="term" value="F:exopolyphosphatase activity"/>
    <property type="evidence" value="ECO:0007669"/>
    <property type="project" value="TreeGrafter"/>
</dbReference>
<dbReference type="EMBL" id="KZ819605">
    <property type="protein sequence ID" value="PWN32993.1"/>
    <property type="molecule type" value="Genomic_DNA"/>
</dbReference>
<dbReference type="InterPro" id="IPR004843">
    <property type="entry name" value="Calcineurin-like_PHP"/>
</dbReference>
<dbReference type="SUPFAM" id="SSF56300">
    <property type="entry name" value="Metallo-dependent phosphatases"/>
    <property type="match status" value="1"/>
</dbReference>
<dbReference type="GO" id="GO:0000324">
    <property type="term" value="C:fungal-type vacuole"/>
    <property type="evidence" value="ECO:0007669"/>
    <property type="project" value="TreeGrafter"/>
</dbReference>
<dbReference type="STRING" id="1280837.A0A316V9Y9"/>
<evidence type="ECO:0000259" key="4">
    <source>
        <dbReference type="Pfam" id="PF00149"/>
    </source>
</evidence>
<proteinExistence type="predicted"/>
<evidence type="ECO:0000256" key="2">
    <source>
        <dbReference type="ARBA" id="ARBA00023180"/>
    </source>
</evidence>
<dbReference type="InterPro" id="IPR041805">
    <property type="entry name" value="ASMase/PPN1_MPP"/>
</dbReference>
<dbReference type="GeneID" id="37021951"/>
<evidence type="ECO:0000256" key="1">
    <source>
        <dbReference type="ARBA" id="ARBA00022801"/>
    </source>
</evidence>
<keyword evidence="1" id="KW-0378">Hydrolase</keyword>
<dbReference type="InterPro" id="IPR029052">
    <property type="entry name" value="Metallo-depent_PP-like"/>
</dbReference>
<gene>
    <name evidence="5" type="ORF">FA14DRAFT_168871</name>
</gene>
<accession>A0A316V9Y9</accession>
<dbReference type="OrthoDB" id="348678at2759"/>
<dbReference type="Pfam" id="PF00149">
    <property type="entry name" value="Metallophos"/>
    <property type="match status" value="1"/>
</dbReference>
<feature type="domain" description="Calcineurin-like phosphoesterase" evidence="4">
    <location>
        <begin position="22"/>
        <end position="288"/>
    </location>
</feature>
<dbReference type="FunCoup" id="A0A316V9Y9">
    <property type="interactions" value="48"/>
</dbReference>
<reference evidence="5 6" key="1">
    <citation type="journal article" date="2018" name="Mol. Biol. Evol.">
        <title>Broad Genomic Sampling Reveals a Smut Pathogenic Ancestry of the Fungal Clade Ustilaginomycotina.</title>
        <authorList>
            <person name="Kijpornyongpan T."/>
            <person name="Mondo S.J."/>
            <person name="Barry K."/>
            <person name="Sandor L."/>
            <person name="Lee J."/>
            <person name="Lipzen A."/>
            <person name="Pangilinan J."/>
            <person name="LaButti K."/>
            <person name="Hainaut M."/>
            <person name="Henrissat B."/>
            <person name="Grigoriev I.V."/>
            <person name="Spatafora J.W."/>
            <person name="Aime M.C."/>
        </authorList>
    </citation>
    <scope>NUCLEOTIDE SEQUENCE [LARGE SCALE GENOMIC DNA]</scope>
    <source>
        <strain evidence="5 6">MCA 3882</strain>
    </source>
</reference>
<keyword evidence="6" id="KW-1185">Reference proteome</keyword>
<evidence type="ECO:0000256" key="3">
    <source>
        <dbReference type="SAM" id="MobiDB-lite"/>
    </source>
</evidence>
<evidence type="ECO:0000313" key="5">
    <source>
        <dbReference type="EMBL" id="PWN32993.1"/>
    </source>
</evidence>
<feature type="compositionally biased region" description="Basic residues" evidence="3">
    <location>
        <begin position="443"/>
        <end position="461"/>
    </location>
</feature>
<sequence length="620" mass="71549">MPFMQQGWQEKSIFQSDNGAGRFLHITDMHPDKYYTPGAKINDACHKVDDKKVDVEKKKKKKKKGKDQKPDVAGHWGSPVSVCDAPQQLISATMDWLAKNWGDSTGENGEGASAFDFIVWTGDTARHDLDFTHPRNAEEIFDYNRWALELFENKFPNTPIIPNIGNNDIIPHNIMFPGPNSMTRAFRDIWSAHIPEEQHEHFLKGGYFVKDVLPNDLAVLSMNTLYWYDANAATRGCKKRHEPGSIQLDWLEHQLSDLRNRTMQAHLIGHVPPTAGNYFSDCYDRYTDIVLRFQDTIVGQHFGHMNIDAMFLQEDFTIASESAKSLKLARDRDDEGTIHIASIASDLRKDYDLVPTEQKTNLDAYLPFFASSAVVPTYLPTVRVWTYNNSRPSDWDESRQRKSDVPRQYFLEEQSVEPQAGVVTEEDFDSKQERVKPIEPLGRSHRRPRHHKKHKKGHNLPRHTSPDSPSRKNSYLTMLGYSHWVLDLEEHNNRRKDAEERGEEPPEGVDYQLEYTTYDEHTLWSDFVDNGGRFAGHVHRPVPKHLLDREVERRESKAPKSLEHTGHKIHLPKALKHLTDYKMPSVTVEHVLDLARELAGDDKLWKRFKSRIYTESGADD</sequence>
<dbReference type="GO" id="GO:0006798">
    <property type="term" value="P:polyphosphate catabolic process"/>
    <property type="evidence" value="ECO:0007669"/>
    <property type="project" value="TreeGrafter"/>
</dbReference>
<dbReference type="CDD" id="cd00842">
    <property type="entry name" value="MPP_ASMase"/>
    <property type="match status" value="1"/>
</dbReference>
<dbReference type="InParanoid" id="A0A316V9Y9"/>
<evidence type="ECO:0000313" key="6">
    <source>
        <dbReference type="Proteomes" id="UP000245771"/>
    </source>
</evidence>
<name>A0A316V9Y9_9BASI</name>
<dbReference type="GO" id="GO:0005615">
    <property type="term" value="C:extracellular space"/>
    <property type="evidence" value="ECO:0007669"/>
    <property type="project" value="TreeGrafter"/>
</dbReference>
<keyword evidence="2" id="KW-0325">Glycoprotein</keyword>